<dbReference type="SUPFAM" id="SSF55961">
    <property type="entry name" value="Bet v1-like"/>
    <property type="match status" value="1"/>
</dbReference>
<organism evidence="1 2">
    <name type="scientific">Inquilinus ginsengisoli</name>
    <dbReference type="NCBI Taxonomy" id="363840"/>
    <lineage>
        <taxon>Bacteria</taxon>
        <taxon>Pseudomonadati</taxon>
        <taxon>Pseudomonadota</taxon>
        <taxon>Alphaproteobacteria</taxon>
        <taxon>Rhodospirillales</taxon>
        <taxon>Rhodospirillaceae</taxon>
        <taxon>Inquilinus</taxon>
    </lineage>
</organism>
<accession>A0ABU1JLP5</accession>
<dbReference type="RefSeq" id="WP_309793825.1">
    <property type="nucleotide sequence ID" value="NZ_JAVDPW010000003.1"/>
</dbReference>
<proteinExistence type="predicted"/>
<reference evidence="1 2" key="1">
    <citation type="submission" date="2023-07" db="EMBL/GenBank/DDBJ databases">
        <title>Sorghum-associated microbial communities from plants grown in Nebraska, USA.</title>
        <authorList>
            <person name="Schachtman D."/>
        </authorList>
    </citation>
    <scope>NUCLEOTIDE SEQUENCE [LARGE SCALE GENOMIC DNA]</scope>
    <source>
        <strain evidence="1 2">584</strain>
    </source>
</reference>
<evidence type="ECO:0000313" key="2">
    <source>
        <dbReference type="Proteomes" id="UP001262410"/>
    </source>
</evidence>
<dbReference type="EMBL" id="JAVDPW010000003">
    <property type="protein sequence ID" value="MDR6289541.1"/>
    <property type="molecule type" value="Genomic_DNA"/>
</dbReference>
<gene>
    <name evidence="1" type="ORF">E9232_002056</name>
</gene>
<dbReference type="Proteomes" id="UP001262410">
    <property type="component" value="Unassembled WGS sequence"/>
</dbReference>
<keyword evidence="2" id="KW-1185">Reference proteome</keyword>
<evidence type="ECO:0000313" key="1">
    <source>
        <dbReference type="EMBL" id="MDR6289541.1"/>
    </source>
</evidence>
<comment type="caution">
    <text evidence="1">The sequence shown here is derived from an EMBL/GenBank/DDBJ whole genome shotgun (WGS) entry which is preliminary data.</text>
</comment>
<protein>
    <submittedName>
        <fullName evidence="1">Uncharacterized protein</fullName>
    </submittedName>
</protein>
<name>A0ABU1JLP5_9PROT</name>
<sequence>MTTAEQPGDAAETSLVPTDTDERRWRRRSLWGLLLALPAVYLLTARGHLEEWWQAQELFEVGVSAGAEARFAGADWKLETVEVLPFKQSGWPRVQSQGTPVRVRFQVTVREPGIDVLWRRCQISLRDDQGRRWAAGGFGGPRSTEGTMTCGAATLEPRAPGTVLRIEQDFTVPNDAAGTVEPTVSMDGERPRYLRFHLESH</sequence>